<feature type="transmembrane region" description="Helical" evidence="2">
    <location>
        <begin position="57"/>
        <end position="76"/>
    </location>
</feature>
<keyword evidence="2" id="KW-0472">Membrane</keyword>
<organism evidence="3 4">
    <name type="scientific">Sulfitobacter pontiacus</name>
    <dbReference type="NCBI Taxonomy" id="60137"/>
    <lineage>
        <taxon>Bacteria</taxon>
        <taxon>Pseudomonadati</taxon>
        <taxon>Pseudomonadota</taxon>
        <taxon>Alphaproteobacteria</taxon>
        <taxon>Rhodobacterales</taxon>
        <taxon>Roseobacteraceae</taxon>
        <taxon>Sulfitobacter</taxon>
    </lineage>
</organism>
<name>A0A1H3DMJ7_9RHOB</name>
<sequence length="78" mass="8085">MYVPGGEPPWESPTKPKSEGDESEEDTFDGTVAAVIFVLLFGVVLLVEHFLVEGLPVLLAGGFLAGALAIALASALKS</sequence>
<protein>
    <submittedName>
        <fullName evidence="3">Uncharacterized protein</fullName>
    </submittedName>
</protein>
<feature type="transmembrane region" description="Helical" evidence="2">
    <location>
        <begin position="32"/>
        <end position="51"/>
    </location>
</feature>
<evidence type="ECO:0000313" key="4">
    <source>
        <dbReference type="Proteomes" id="UP000183076"/>
    </source>
</evidence>
<dbReference type="Proteomes" id="UP000183076">
    <property type="component" value="Unassembled WGS sequence"/>
</dbReference>
<dbReference type="AlphaFoldDB" id="A0A1H3DMJ7"/>
<keyword evidence="2" id="KW-0812">Transmembrane</keyword>
<gene>
    <name evidence="3" type="ORF">SAMN04488041_11132</name>
</gene>
<evidence type="ECO:0000256" key="2">
    <source>
        <dbReference type="SAM" id="Phobius"/>
    </source>
</evidence>
<dbReference type="EMBL" id="FNNB01000011">
    <property type="protein sequence ID" value="SDX66884.1"/>
    <property type="molecule type" value="Genomic_DNA"/>
</dbReference>
<accession>A0A1H3DMJ7</accession>
<feature type="region of interest" description="Disordered" evidence="1">
    <location>
        <begin position="1"/>
        <end position="26"/>
    </location>
</feature>
<dbReference type="RefSeq" id="WP_074637615.1">
    <property type="nucleotide sequence ID" value="NZ_FNNB01000011.1"/>
</dbReference>
<evidence type="ECO:0000256" key="1">
    <source>
        <dbReference type="SAM" id="MobiDB-lite"/>
    </source>
</evidence>
<proteinExistence type="predicted"/>
<evidence type="ECO:0000313" key="3">
    <source>
        <dbReference type="EMBL" id="SDX66884.1"/>
    </source>
</evidence>
<keyword evidence="2" id="KW-1133">Transmembrane helix</keyword>
<reference evidence="4" key="1">
    <citation type="submission" date="2016-10" db="EMBL/GenBank/DDBJ databases">
        <authorList>
            <person name="Varghese N."/>
            <person name="Submissions S."/>
        </authorList>
    </citation>
    <scope>NUCLEOTIDE SEQUENCE [LARGE SCALE GENOMIC DNA]</scope>
    <source>
        <strain evidence="4">DSM 10014</strain>
    </source>
</reference>
<feature type="compositionally biased region" description="Pro residues" evidence="1">
    <location>
        <begin position="1"/>
        <end position="11"/>
    </location>
</feature>